<dbReference type="AlphaFoldDB" id="A0A226E8Z1"/>
<evidence type="ECO:0000256" key="6">
    <source>
        <dbReference type="ARBA" id="ARBA00022989"/>
    </source>
</evidence>
<feature type="signal peptide" evidence="10">
    <location>
        <begin position="1"/>
        <end position="18"/>
    </location>
</feature>
<comment type="similarity">
    <text evidence="2">Belongs to the sulfotransferase 3 family.</text>
</comment>
<keyword evidence="8" id="KW-0472">Membrane</keyword>
<evidence type="ECO:0000256" key="3">
    <source>
        <dbReference type="ARBA" id="ARBA00022679"/>
    </source>
</evidence>
<dbReference type="Gene3D" id="3.40.50.300">
    <property type="entry name" value="P-loop containing nucleotide triphosphate hydrolases"/>
    <property type="match status" value="1"/>
</dbReference>
<evidence type="ECO:0000256" key="4">
    <source>
        <dbReference type="ARBA" id="ARBA00022692"/>
    </source>
</evidence>
<dbReference type="EMBL" id="LNIX01000005">
    <property type="protein sequence ID" value="OXA53778.1"/>
    <property type="molecule type" value="Genomic_DNA"/>
</dbReference>
<keyword evidence="5" id="KW-0735">Signal-anchor</keyword>
<name>A0A226E8Z1_FOLCA</name>
<evidence type="ECO:0000256" key="1">
    <source>
        <dbReference type="ARBA" id="ARBA00004323"/>
    </source>
</evidence>
<evidence type="ECO:0000256" key="10">
    <source>
        <dbReference type="SAM" id="SignalP"/>
    </source>
</evidence>
<dbReference type="InterPro" id="IPR007734">
    <property type="entry name" value="Heparan_SO4_2-O-STrfase"/>
</dbReference>
<dbReference type="PANTHER" id="PTHR12129:SF20">
    <property type="entry name" value="HEPARAN SULFATE 2-O-SULFOTRANSFERASE PIPE"/>
    <property type="match status" value="1"/>
</dbReference>
<organism evidence="11 12">
    <name type="scientific">Folsomia candida</name>
    <name type="common">Springtail</name>
    <dbReference type="NCBI Taxonomy" id="158441"/>
    <lineage>
        <taxon>Eukaryota</taxon>
        <taxon>Metazoa</taxon>
        <taxon>Ecdysozoa</taxon>
        <taxon>Arthropoda</taxon>
        <taxon>Hexapoda</taxon>
        <taxon>Collembola</taxon>
        <taxon>Entomobryomorpha</taxon>
        <taxon>Isotomoidea</taxon>
        <taxon>Isotomidae</taxon>
        <taxon>Proisotominae</taxon>
        <taxon>Folsomia</taxon>
    </lineage>
</organism>
<comment type="subcellular location">
    <subcellularLocation>
        <location evidence="1">Golgi apparatus membrane</location>
        <topology evidence="1">Single-pass type II membrane protein</topology>
    </subcellularLocation>
</comment>
<sequence>MSTLYFLAFFLFIYSTNGSIFAETIQITSPTLPNPSTDGSLFSERLQNTNVTAPNPDLIFFNRVPKVGSTMMMNLLRRLSIRNGFAFFQDAAHPGMQARLNCAQEADLTHLLCQLPKQPPSVYIKHVAMVNFTRGGVGGCNHVVYINMVRDPVERMISWYYYIRLNGTRNFAARMKKAHQKEDDTWLQRREERCLGRAMENVDKYYSVVGVLEELDLSLEVFESYIPLVFAGARETYFKDKDTMVSINKNLEKPSTPKEIKQFVRDELGNEVKFYEFCKQRLYRQAKFARQMVS</sequence>
<evidence type="ECO:0000256" key="5">
    <source>
        <dbReference type="ARBA" id="ARBA00022968"/>
    </source>
</evidence>
<dbReference type="OMA" id="STWREIN"/>
<dbReference type="Proteomes" id="UP000198287">
    <property type="component" value="Unassembled WGS sequence"/>
</dbReference>
<evidence type="ECO:0000313" key="11">
    <source>
        <dbReference type="EMBL" id="OXA53778.1"/>
    </source>
</evidence>
<dbReference type="GO" id="GO:0008146">
    <property type="term" value="F:sulfotransferase activity"/>
    <property type="evidence" value="ECO:0007669"/>
    <property type="project" value="InterPro"/>
</dbReference>
<dbReference type="SUPFAM" id="SSF52540">
    <property type="entry name" value="P-loop containing nucleoside triphosphate hydrolases"/>
    <property type="match status" value="1"/>
</dbReference>
<accession>A0A226E8Z1</accession>
<keyword evidence="7" id="KW-0333">Golgi apparatus</keyword>
<feature type="chain" id="PRO_5013053452" evidence="10">
    <location>
        <begin position="19"/>
        <end position="294"/>
    </location>
</feature>
<comment type="caution">
    <text evidence="11">The sequence shown here is derived from an EMBL/GenBank/DDBJ whole genome shotgun (WGS) entry which is preliminary data.</text>
</comment>
<reference evidence="11 12" key="1">
    <citation type="submission" date="2015-12" db="EMBL/GenBank/DDBJ databases">
        <title>The genome of Folsomia candida.</title>
        <authorList>
            <person name="Faddeeva A."/>
            <person name="Derks M.F."/>
            <person name="Anvar Y."/>
            <person name="Smit S."/>
            <person name="Van Straalen N."/>
            <person name="Roelofs D."/>
        </authorList>
    </citation>
    <scope>NUCLEOTIDE SEQUENCE [LARGE SCALE GENOMIC DNA]</scope>
    <source>
        <strain evidence="11 12">VU population</strain>
        <tissue evidence="11">Whole body</tissue>
    </source>
</reference>
<proteinExistence type="inferred from homology"/>
<evidence type="ECO:0000256" key="8">
    <source>
        <dbReference type="ARBA" id="ARBA00023136"/>
    </source>
</evidence>
<keyword evidence="3 11" id="KW-0808">Transferase</keyword>
<keyword evidence="6" id="KW-1133">Transmembrane helix</keyword>
<keyword evidence="10" id="KW-0732">Signal</keyword>
<keyword evidence="4" id="KW-0812">Transmembrane</keyword>
<dbReference type="OrthoDB" id="10019582at2759"/>
<evidence type="ECO:0000313" key="12">
    <source>
        <dbReference type="Proteomes" id="UP000198287"/>
    </source>
</evidence>
<dbReference type="Pfam" id="PF03567">
    <property type="entry name" value="Sulfotransfer_2"/>
    <property type="match status" value="1"/>
</dbReference>
<dbReference type="PANTHER" id="PTHR12129">
    <property type="entry name" value="HEPARAN SULFATE 2-O-SULFOTRANSFERASE"/>
    <property type="match status" value="1"/>
</dbReference>
<evidence type="ECO:0000256" key="2">
    <source>
        <dbReference type="ARBA" id="ARBA00010569"/>
    </source>
</evidence>
<gene>
    <name evidence="11" type="ORF">Fcan01_11897</name>
</gene>
<dbReference type="GO" id="GO:0000139">
    <property type="term" value="C:Golgi membrane"/>
    <property type="evidence" value="ECO:0007669"/>
    <property type="project" value="UniProtKB-SubCell"/>
</dbReference>
<dbReference type="InterPro" id="IPR027417">
    <property type="entry name" value="P-loop_NTPase"/>
</dbReference>
<keyword evidence="9" id="KW-0325">Glycoprotein</keyword>
<protein>
    <submittedName>
        <fullName evidence="11">Heparan sulfate 2-O-sulfotransferase pipe</fullName>
    </submittedName>
</protein>
<evidence type="ECO:0000256" key="7">
    <source>
        <dbReference type="ARBA" id="ARBA00023034"/>
    </source>
</evidence>
<keyword evidence="12" id="KW-1185">Reference proteome</keyword>
<dbReference type="InterPro" id="IPR005331">
    <property type="entry name" value="Sulfotransferase"/>
</dbReference>
<evidence type="ECO:0000256" key="9">
    <source>
        <dbReference type="ARBA" id="ARBA00023180"/>
    </source>
</evidence>